<gene>
    <name evidence="2" type="ORF">EMQ25_01245</name>
</gene>
<feature type="domain" description="Colicin D immunity protein" evidence="1">
    <location>
        <begin position="13"/>
        <end position="88"/>
    </location>
</feature>
<comment type="caution">
    <text evidence="2">The sequence shown here is derived from an EMBL/GenBank/DDBJ whole genome shotgun (WGS) entry which is preliminary data.</text>
</comment>
<dbReference type="Proteomes" id="UP000281547">
    <property type="component" value="Unassembled WGS sequence"/>
</dbReference>
<evidence type="ECO:0000313" key="2">
    <source>
        <dbReference type="EMBL" id="RUT34619.1"/>
    </source>
</evidence>
<dbReference type="EMBL" id="RZNJ01000001">
    <property type="protein sequence ID" value="RUT34619.1"/>
    <property type="molecule type" value="Genomic_DNA"/>
</dbReference>
<dbReference type="OrthoDB" id="7961231at2"/>
<dbReference type="Gene3D" id="1.20.120.650">
    <property type="entry name" value="Colicin D"/>
    <property type="match status" value="1"/>
</dbReference>
<accession>A0A433XKM1</accession>
<dbReference type="Pfam" id="PF09204">
    <property type="entry name" value="Colicin_immun"/>
    <property type="match status" value="1"/>
</dbReference>
<dbReference type="InterPro" id="IPR036471">
    <property type="entry name" value="Colicin_D_sf"/>
</dbReference>
<dbReference type="GO" id="GO:0030153">
    <property type="term" value="P:bacteriocin immunity"/>
    <property type="evidence" value="ECO:0007669"/>
    <property type="project" value="InterPro"/>
</dbReference>
<organism evidence="2 3">
    <name type="scientific">Arsenicitalea aurantiaca</name>
    <dbReference type="NCBI Taxonomy" id="1783274"/>
    <lineage>
        <taxon>Bacteria</taxon>
        <taxon>Pseudomonadati</taxon>
        <taxon>Pseudomonadota</taxon>
        <taxon>Alphaproteobacteria</taxon>
        <taxon>Hyphomicrobiales</taxon>
        <taxon>Devosiaceae</taxon>
        <taxon>Arsenicitalea</taxon>
    </lineage>
</organism>
<evidence type="ECO:0000259" key="1">
    <source>
        <dbReference type="Pfam" id="PF09204"/>
    </source>
</evidence>
<keyword evidence="3" id="KW-1185">Reference proteome</keyword>
<dbReference type="GO" id="GO:0015643">
    <property type="term" value="F:toxic substance binding"/>
    <property type="evidence" value="ECO:0007669"/>
    <property type="project" value="InterPro"/>
</dbReference>
<evidence type="ECO:0000313" key="3">
    <source>
        <dbReference type="Proteomes" id="UP000281547"/>
    </source>
</evidence>
<name>A0A433XKM1_9HYPH</name>
<reference evidence="2 3" key="1">
    <citation type="journal article" date="2016" name="Int. J. Syst. Evol. Microbiol.">
        <title>Arsenicitalea aurantiaca gen. nov., sp. nov., a new member of the family Hyphomicrobiaceae, isolated from high-arsenic sediment.</title>
        <authorList>
            <person name="Mu Y."/>
            <person name="Zhou L."/>
            <person name="Zeng X.C."/>
            <person name="Liu L."/>
            <person name="Pan Y."/>
            <person name="Chen X."/>
            <person name="Wang J."/>
            <person name="Li S."/>
            <person name="Li W.J."/>
            <person name="Wang Y."/>
        </authorList>
    </citation>
    <scope>NUCLEOTIDE SEQUENCE [LARGE SCALE GENOMIC DNA]</scope>
    <source>
        <strain evidence="2 3">42-50</strain>
    </source>
</reference>
<dbReference type="RefSeq" id="WP_127186738.1">
    <property type="nucleotide sequence ID" value="NZ_RZNJ01000001.1"/>
</dbReference>
<dbReference type="InterPro" id="IPR015287">
    <property type="entry name" value="Colicin_D_immunity_dom"/>
</dbReference>
<sequence>MTRAAPDREPWASLMADFIDGAMDGVAFERAYLEASRAAVEAGDRVPYAADLMFYEVDAFCADPALRGEGDLDEAGLRQAARELVRRLDEPWPAVPGAPTDQQTFETFREAAQRLGRKGN</sequence>
<dbReference type="AlphaFoldDB" id="A0A433XKM1"/>
<proteinExistence type="predicted"/>
<protein>
    <recommendedName>
        <fullName evidence="1">Colicin D immunity protein domain-containing protein</fullName>
    </recommendedName>
</protein>